<protein>
    <submittedName>
        <fullName evidence="3">CapA family protein</fullName>
    </submittedName>
</protein>
<accession>A0ABV8X5L6</accession>
<dbReference type="PANTHER" id="PTHR33393:SF12">
    <property type="entry name" value="CAPSULE BIOSYNTHESIS PROTEIN CAPA"/>
    <property type="match status" value="1"/>
</dbReference>
<organism evidence="3 4">
    <name type="scientific">Chungangia koreensis</name>
    <dbReference type="NCBI Taxonomy" id="752657"/>
    <lineage>
        <taxon>Bacteria</taxon>
        <taxon>Bacillati</taxon>
        <taxon>Bacillota</taxon>
        <taxon>Bacilli</taxon>
        <taxon>Lactobacillales</taxon>
        <taxon>Chungangia</taxon>
    </lineage>
</organism>
<dbReference type="InterPro" id="IPR019079">
    <property type="entry name" value="Capsule_synth_CapA"/>
</dbReference>
<proteinExistence type="inferred from homology"/>
<keyword evidence="4" id="KW-1185">Reference proteome</keyword>
<gene>
    <name evidence="3" type="ORF">ACFOZY_09180</name>
</gene>
<evidence type="ECO:0000313" key="3">
    <source>
        <dbReference type="EMBL" id="MFC4410583.1"/>
    </source>
</evidence>
<dbReference type="Proteomes" id="UP001595817">
    <property type="component" value="Unassembled WGS sequence"/>
</dbReference>
<dbReference type="RefSeq" id="WP_378154590.1">
    <property type="nucleotide sequence ID" value="NZ_JBHSEC010000019.1"/>
</dbReference>
<comment type="similarity">
    <text evidence="1">Belongs to the CapA family.</text>
</comment>
<dbReference type="Gene3D" id="3.60.21.10">
    <property type="match status" value="1"/>
</dbReference>
<dbReference type="EMBL" id="JBHSEC010000019">
    <property type="protein sequence ID" value="MFC4410583.1"/>
    <property type="molecule type" value="Genomic_DNA"/>
</dbReference>
<feature type="domain" description="Capsule synthesis protein CapA" evidence="2">
    <location>
        <begin position="52"/>
        <end position="291"/>
    </location>
</feature>
<sequence>MKAQVSLFIGLLTISFMILGSIRVSETRTVADFEALKSSEFQAIEVSADRVTIGMIGDVLLHYPLYIYENFENSFLGVFSKMDSFDFLMANVESLPGGVELGLSGYPQFNSPAHIVRDLGASGVDLVSMANNHSFDKGEDGLLRAIGNVEEYGMPYVGVAKSVEDAEQLRIVDVDGVRVGVLAYTYGMNGFALPVGKDYLVSLIDEEKMISDVGRIRSACDLVAMSIHWGSEYMLEPSEGQKELAQKMADAGVDVIFGHHPHVLQPYEVVEAVDGRQTHVFYSLGNFFSAQPFEYTNVGGIGSVEVERIGVSGKGYVKVVGADFFPTAVVKKDGILQVVPLEEGTAAVGKTSEWAVAHVGAE</sequence>
<dbReference type="Pfam" id="PF09587">
    <property type="entry name" value="PGA_cap"/>
    <property type="match status" value="1"/>
</dbReference>
<dbReference type="CDD" id="cd07381">
    <property type="entry name" value="MPP_CapA"/>
    <property type="match status" value="1"/>
</dbReference>
<dbReference type="InterPro" id="IPR052169">
    <property type="entry name" value="CW_Biosynth-Accessory"/>
</dbReference>
<dbReference type="InterPro" id="IPR029052">
    <property type="entry name" value="Metallo-depent_PP-like"/>
</dbReference>
<reference evidence="4" key="1">
    <citation type="journal article" date="2019" name="Int. J. Syst. Evol. Microbiol.">
        <title>The Global Catalogue of Microorganisms (GCM) 10K type strain sequencing project: providing services to taxonomists for standard genome sequencing and annotation.</title>
        <authorList>
            <consortium name="The Broad Institute Genomics Platform"/>
            <consortium name="The Broad Institute Genome Sequencing Center for Infectious Disease"/>
            <person name="Wu L."/>
            <person name="Ma J."/>
        </authorList>
    </citation>
    <scope>NUCLEOTIDE SEQUENCE [LARGE SCALE GENOMIC DNA]</scope>
    <source>
        <strain evidence="4">CCUG 59778</strain>
    </source>
</reference>
<dbReference type="SMART" id="SM00854">
    <property type="entry name" value="PGA_cap"/>
    <property type="match status" value="1"/>
</dbReference>
<name>A0ABV8X5L6_9LACT</name>
<dbReference type="SUPFAM" id="SSF56300">
    <property type="entry name" value="Metallo-dependent phosphatases"/>
    <property type="match status" value="1"/>
</dbReference>
<evidence type="ECO:0000256" key="1">
    <source>
        <dbReference type="ARBA" id="ARBA00005662"/>
    </source>
</evidence>
<comment type="caution">
    <text evidence="3">The sequence shown here is derived from an EMBL/GenBank/DDBJ whole genome shotgun (WGS) entry which is preliminary data.</text>
</comment>
<evidence type="ECO:0000313" key="4">
    <source>
        <dbReference type="Proteomes" id="UP001595817"/>
    </source>
</evidence>
<dbReference type="PANTHER" id="PTHR33393">
    <property type="entry name" value="POLYGLUTAMINE SYNTHESIS ACCESSORY PROTEIN RV0574C-RELATED"/>
    <property type="match status" value="1"/>
</dbReference>
<evidence type="ECO:0000259" key="2">
    <source>
        <dbReference type="SMART" id="SM00854"/>
    </source>
</evidence>